<protein>
    <submittedName>
        <fullName evidence="2">Crotonase/enoyl-CoA hydratase family protein</fullName>
    </submittedName>
</protein>
<dbReference type="Pfam" id="PF00378">
    <property type="entry name" value="ECH_1"/>
    <property type="match status" value="1"/>
</dbReference>
<comment type="similarity">
    <text evidence="1">Belongs to the enoyl-CoA hydratase/isomerase family.</text>
</comment>
<dbReference type="InterPro" id="IPR029045">
    <property type="entry name" value="ClpP/crotonase-like_dom_sf"/>
</dbReference>
<dbReference type="KEGG" id="rgr:FZ934_16230"/>
<organism evidence="2 3">
    <name type="scientific">Rhizobium grahamii</name>
    <dbReference type="NCBI Taxonomy" id="1120045"/>
    <lineage>
        <taxon>Bacteria</taxon>
        <taxon>Pseudomonadati</taxon>
        <taxon>Pseudomonadota</taxon>
        <taxon>Alphaproteobacteria</taxon>
        <taxon>Hyphomicrobiales</taxon>
        <taxon>Rhizobiaceae</taxon>
        <taxon>Rhizobium/Agrobacterium group</taxon>
        <taxon>Rhizobium</taxon>
    </lineage>
</organism>
<dbReference type="Proteomes" id="UP000326881">
    <property type="component" value="Chromosome"/>
</dbReference>
<dbReference type="InterPro" id="IPR001753">
    <property type="entry name" value="Enoyl-CoA_hydra/iso"/>
</dbReference>
<reference evidence="2 3" key="1">
    <citation type="submission" date="2019-08" db="EMBL/GenBank/DDBJ databases">
        <title>Prosopis cineraria nodule microbiome.</title>
        <authorList>
            <person name="Ali R."/>
            <person name="Chaluvadi S.R."/>
            <person name="Wang X."/>
        </authorList>
    </citation>
    <scope>NUCLEOTIDE SEQUENCE [LARGE SCALE GENOMIC DNA]</scope>
    <source>
        <strain evidence="2 3">BG7</strain>
    </source>
</reference>
<keyword evidence="3" id="KW-1185">Reference proteome</keyword>
<name>A0A5Q0CD07_9HYPH</name>
<dbReference type="InterPro" id="IPR051683">
    <property type="entry name" value="Enoyl-CoA_Hydratase/Isomerase"/>
</dbReference>
<dbReference type="RefSeq" id="WP_153271888.1">
    <property type="nucleotide sequence ID" value="NZ_CP043498.1"/>
</dbReference>
<dbReference type="EMBL" id="CP043498">
    <property type="protein sequence ID" value="QFY61807.1"/>
    <property type="molecule type" value="Genomic_DNA"/>
</dbReference>
<dbReference type="NCBIfam" id="NF005675">
    <property type="entry name" value="PRK07468.1"/>
    <property type="match status" value="1"/>
</dbReference>
<dbReference type="PANTHER" id="PTHR42964">
    <property type="entry name" value="ENOYL-COA HYDRATASE"/>
    <property type="match status" value="1"/>
</dbReference>
<evidence type="ECO:0000256" key="1">
    <source>
        <dbReference type="ARBA" id="ARBA00005254"/>
    </source>
</evidence>
<accession>A0A5Q0CD07</accession>
<gene>
    <name evidence="2" type="ORF">FZ934_16230</name>
</gene>
<dbReference type="CDD" id="cd06558">
    <property type="entry name" value="crotonase-like"/>
    <property type="match status" value="1"/>
</dbReference>
<evidence type="ECO:0000313" key="2">
    <source>
        <dbReference type="EMBL" id="QFY61807.1"/>
    </source>
</evidence>
<dbReference type="PANTHER" id="PTHR42964:SF1">
    <property type="entry name" value="POLYKETIDE BIOSYNTHESIS ENOYL-COA HYDRATASE PKSH-RELATED"/>
    <property type="match status" value="1"/>
</dbReference>
<evidence type="ECO:0000313" key="3">
    <source>
        <dbReference type="Proteomes" id="UP000326881"/>
    </source>
</evidence>
<dbReference type="OrthoDB" id="9795613at2"/>
<dbReference type="AlphaFoldDB" id="A0A5Q0CD07"/>
<proteinExistence type="inferred from homology"/>
<dbReference type="SUPFAM" id="SSF52096">
    <property type="entry name" value="ClpP/crotonase"/>
    <property type="match status" value="1"/>
</dbReference>
<dbReference type="Gene3D" id="3.90.226.10">
    <property type="entry name" value="2-enoyl-CoA Hydratase, Chain A, domain 1"/>
    <property type="match status" value="1"/>
</dbReference>
<sequence length="258" mass="27381">MPKTVDITTDARGVARLTLMRPEKHNAMSPEMIDDLTEAAHSLRTDPDVRLIVLAGEGKSFCAGGDLDWMRSQFAASRAERMSEARRLAMMFKALNDIPKPLIASVHGNAFGGGIGLVSVCDSAVASPQARFGLTEVRLGIIPATISPYVIARIGAPAARRFFMSGALFDAPTALRIGLVSVVGGDDLDAALDAEIEEFLAASPQAAAHAKSLVASLSTEITAEVIEEVVRKLADSWETEEAQTRIAAFFAKRASGSV</sequence>
<dbReference type="GO" id="GO:0003824">
    <property type="term" value="F:catalytic activity"/>
    <property type="evidence" value="ECO:0007669"/>
    <property type="project" value="UniProtKB-ARBA"/>
</dbReference>